<accession>A0A173XSR4</accession>
<name>A0A173XSR4_9FIRM</name>
<protein>
    <submittedName>
        <fullName evidence="1">Uncharacterized protein</fullName>
    </submittedName>
</protein>
<proteinExistence type="predicted"/>
<dbReference type="EMBL" id="CYYR01000003">
    <property type="protein sequence ID" value="CUN54709.1"/>
    <property type="molecule type" value="Genomic_DNA"/>
</dbReference>
<gene>
    <name evidence="1" type="ORF">ERS852392_00708</name>
</gene>
<dbReference type="AlphaFoldDB" id="A0A173XSR4"/>
<evidence type="ECO:0000313" key="2">
    <source>
        <dbReference type="Proteomes" id="UP000095395"/>
    </source>
</evidence>
<sequence length="52" mass="6035">MKKFISKLFITLTIICFIQVKISYFHTEIPSMHYTESIAPYNDIPVSGESDH</sequence>
<reference evidence="1 2" key="1">
    <citation type="submission" date="2015-09" db="EMBL/GenBank/DDBJ databases">
        <authorList>
            <consortium name="Pathogen Informatics"/>
        </authorList>
    </citation>
    <scope>NUCLEOTIDE SEQUENCE [LARGE SCALE GENOMIC DNA]</scope>
    <source>
        <strain evidence="1 2">2789STDY5608835</strain>
    </source>
</reference>
<dbReference type="Proteomes" id="UP000095395">
    <property type="component" value="Unassembled WGS sequence"/>
</dbReference>
<organism evidence="1 2">
    <name type="scientific">Roseburia inulinivorans</name>
    <dbReference type="NCBI Taxonomy" id="360807"/>
    <lineage>
        <taxon>Bacteria</taxon>
        <taxon>Bacillati</taxon>
        <taxon>Bacillota</taxon>
        <taxon>Clostridia</taxon>
        <taxon>Lachnospirales</taxon>
        <taxon>Lachnospiraceae</taxon>
        <taxon>Roseburia</taxon>
    </lineage>
</organism>
<evidence type="ECO:0000313" key="1">
    <source>
        <dbReference type="EMBL" id="CUN54709.1"/>
    </source>
</evidence>